<reference evidence="6 7" key="1">
    <citation type="journal article" date="2017" name="BMC Genomics">
        <title>Chromosome level assembly and secondary metabolite potential of the parasitic fungus Cordyceps militaris.</title>
        <authorList>
            <person name="Kramer G.J."/>
            <person name="Nodwell J.R."/>
        </authorList>
    </citation>
    <scope>NUCLEOTIDE SEQUENCE [LARGE SCALE GENOMIC DNA]</scope>
    <source>
        <strain evidence="6 7">ATCC 34164</strain>
    </source>
</reference>
<sequence>MVMTEPETWPQAAPPVALPATANTVTVRAIDTESKLLCNADAFVQPAIAGHELLNFTTMCFLIEHERDAGTDYVLFDCGLRKDFWNTTPDIQRKIGMFVPGMDVRRSVDEILTESGFNLPDLKAMVWSHWHWDHIGDGAKYPSETDIVVGPGFTKEFVPGWPEDPNGRVPSSSLEGHRIHEPDFPLEVGGFPAHDYFGDGSFYLLDVPGHAVGHICGLARTTPDTFIFMGGDCSHYAGMIRPTEYVSLPDHIPAGQLDAHFPPSCPCSAFTALHPMASRDGDDHAKQRSAARSNAFYDVARNPHGAYEFGDLAQSSVDKVKILDAQENVLVCLAHDGALMEVLPLYNDNVKADVNDWKERGYKEKTRWGFLNELPRDGKPGRPPLTVGLWRDGNEMVWKDGEGLVELSS</sequence>
<comment type="similarity">
    <text evidence="1">Belongs to the metallo-beta-lactamase superfamily.</text>
</comment>
<dbReference type="GO" id="GO:0016787">
    <property type="term" value="F:hydrolase activity"/>
    <property type="evidence" value="ECO:0007669"/>
    <property type="project" value="UniProtKB-KW"/>
</dbReference>
<keyword evidence="4" id="KW-0862">Zinc</keyword>
<dbReference type="InterPro" id="IPR001279">
    <property type="entry name" value="Metallo-B-lactamas"/>
</dbReference>
<evidence type="ECO:0000256" key="3">
    <source>
        <dbReference type="ARBA" id="ARBA00022801"/>
    </source>
</evidence>
<dbReference type="CDD" id="cd07730">
    <property type="entry name" value="metallo-hydrolase-like_MBL-fold"/>
    <property type="match status" value="1"/>
</dbReference>
<dbReference type="VEuPathDB" id="FungiDB:A9K55_000355"/>
<name>A0A2H4SVT2_CORMI</name>
<evidence type="ECO:0000313" key="6">
    <source>
        <dbReference type="EMBL" id="ATY67220.1"/>
    </source>
</evidence>
<dbReference type="Proteomes" id="UP000323067">
    <property type="component" value="Chromosome i"/>
</dbReference>
<keyword evidence="3" id="KW-0378">Hydrolase</keyword>
<keyword evidence="2" id="KW-0479">Metal-binding</keyword>
<dbReference type="PANTHER" id="PTHR42978:SF5">
    <property type="entry name" value="METALLO-BETA-LACTAMASE DOMAIN-CONTAINING PROTEIN"/>
    <property type="match status" value="1"/>
</dbReference>
<evidence type="ECO:0000259" key="5">
    <source>
        <dbReference type="SMART" id="SM00849"/>
    </source>
</evidence>
<dbReference type="InterPro" id="IPR036866">
    <property type="entry name" value="RibonucZ/Hydroxyglut_hydro"/>
</dbReference>
<proteinExistence type="inferred from homology"/>
<feature type="domain" description="Metallo-beta-lactamase" evidence="5">
    <location>
        <begin position="57"/>
        <end position="273"/>
    </location>
</feature>
<dbReference type="SUPFAM" id="SSF56281">
    <property type="entry name" value="Metallo-hydrolase/oxidoreductase"/>
    <property type="match status" value="1"/>
</dbReference>
<evidence type="ECO:0000256" key="4">
    <source>
        <dbReference type="ARBA" id="ARBA00022833"/>
    </source>
</evidence>
<dbReference type="EMBL" id="CP023328">
    <property type="protein sequence ID" value="ATY67220.1"/>
    <property type="molecule type" value="Genomic_DNA"/>
</dbReference>
<evidence type="ECO:0000256" key="1">
    <source>
        <dbReference type="ARBA" id="ARBA00007749"/>
    </source>
</evidence>
<protein>
    <submittedName>
        <fullName evidence="6">Beta-lactamase-like protein</fullName>
    </submittedName>
</protein>
<dbReference type="Pfam" id="PF00753">
    <property type="entry name" value="Lactamase_B"/>
    <property type="match status" value="1"/>
</dbReference>
<organism evidence="6 7">
    <name type="scientific">Cordyceps militaris</name>
    <name type="common">Caterpillar fungus</name>
    <name type="synonym">Clavaria militaris</name>
    <dbReference type="NCBI Taxonomy" id="73501"/>
    <lineage>
        <taxon>Eukaryota</taxon>
        <taxon>Fungi</taxon>
        <taxon>Dikarya</taxon>
        <taxon>Ascomycota</taxon>
        <taxon>Pezizomycotina</taxon>
        <taxon>Sordariomycetes</taxon>
        <taxon>Hypocreomycetidae</taxon>
        <taxon>Hypocreales</taxon>
        <taxon>Cordycipitaceae</taxon>
        <taxon>Cordyceps</taxon>
    </lineage>
</organism>
<evidence type="ECO:0000313" key="7">
    <source>
        <dbReference type="Proteomes" id="UP000323067"/>
    </source>
</evidence>
<dbReference type="InterPro" id="IPR051013">
    <property type="entry name" value="MBL_superfamily_lactonases"/>
</dbReference>
<evidence type="ECO:0000256" key="2">
    <source>
        <dbReference type="ARBA" id="ARBA00022723"/>
    </source>
</evidence>
<dbReference type="GO" id="GO:0046872">
    <property type="term" value="F:metal ion binding"/>
    <property type="evidence" value="ECO:0007669"/>
    <property type="project" value="UniProtKB-KW"/>
</dbReference>
<dbReference type="SMART" id="SM00849">
    <property type="entry name" value="Lactamase_B"/>
    <property type="match status" value="1"/>
</dbReference>
<dbReference type="VEuPathDB" id="FungiDB:CCM_09250"/>
<dbReference type="PANTHER" id="PTHR42978">
    <property type="entry name" value="QUORUM-QUENCHING LACTONASE YTNP-RELATED-RELATED"/>
    <property type="match status" value="1"/>
</dbReference>
<dbReference type="Gene3D" id="3.60.15.10">
    <property type="entry name" value="Ribonuclease Z/Hydroxyacylglutathione hydrolase-like"/>
    <property type="match status" value="1"/>
</dbReference>
<dbReference type="OrthoDB" id="10250730at2759"/>
<dbReference type="AlphaFoldDB" id="A0A2H4SVT2"/>
<gene>
    <name evidence="6" type="ORF">A9K55_000355</name>
</gene>
<accession>A0A2H4SVT2</accession>